<dbReference type="Proteomes" id="UP000823674">
    <property type="component" value="Chromosome A09"/>
</dbReference>
<evidence type="ECO:0000313" key="1">
    <source>
        <dbReference type="EMBL" id="KAG5381964.1"/>
    </source>
</evidence>
<evidence type="ECO:0000313" key="2">
    <source>
        <dbReference type="Proteomes" id="UP000823674"/>
    </source>
</evidence>
<feature type="non-terminal residue" evidence="1">
    <location>
        <position position="1"/>
    </location>
</feature>
<dbReference type="EMBL" id="JADBGQ010000008">
    <property type="protein sequence ID" value="KAG5381964.1"/>
    <property type="molecule type" value="Genomic_DNA"/>
</dbReference>
<name>A0ABQ7L5U4_BRACM</name>
<accession>A0ABQ7L5U4</accession>
<protein>
    <submittedName>
        <fullName evidence="1">Uncharacterized protein</fullName>
    </submittedName>
</protein>
<reference evidence="1 2" key="1">
    <citation type="submission" date="2021-03" db="EMBL/GenBank/DDBJ databases">
        <authorList>
            <person name="King G.J."/>
            <person name="Bancroft I."/>
            <person name="Baten A."/>
            <person name="Bloomfield J."/>
            <person name="Borpatragohain P."/>
            <person name="He Z."/>
            <person name="Irish N."/>
            <person name="Irwin J."/>
            <person name="Liu K."/>
            <person name="Mauleon R.P."/>
            <person name="Moore J."/>
            <person name="Morris R."/>
            <person name="Ostergaard L."/>
            <person name="Wang B."/>
            <person name="Wells R."/>
        </authorList>
    </citation>
    <scope>NUCLEOTIDE SEQUENCE [LARGE SCALE GENOMIC DNA]</scope>
    <source>
        <strain evidence="1">R-o-18</strain>
        <tissue evidence="1">Leaf</tissue>
    </source>
</reference>
<gene>
    <name evidence="1" type="primary">A09g501060.1_BraROA</name>
    <name evidence="1" type="ORF">IGI04_033434</name>
</gene>
<sequence>TLPIECPSRFCNGSSCLLYAFNLINSDANYEIFNCVVSVGSIDDCNWRRRCDLKVLECLTIPEISGGICAERGLLLHVQLCLKKELDPMQTTKTRIHFN</sequence>
<feature type="non-terminal residue" evidence="1">
    <location>
        <position position="99"/>
    </location>
</feature>
<organism evidence="1 2">
    <name type="scientific">Brassica rapa subsp. trilocularis</name>
    <dbReference type="NCBI Taxonomy" id="1813537"/>
    <lineage>
        <taxon>Eukaryota</taxon>
        <taxon>Viridiplantae</taxon>
        <taxon>Streptophyta</taxon>
        <taxon>Embryophyta</taxon>
        <taxon>Tracheophyta</taxon>
        <taxon>Spermatophyta</taxon>
        <taxon>Magnoliopsida</taxon>
        <taxon>eudicotyledons</taxon>
        <taxon>Gunneridae</taxon>
        <taxon>Pentapetalae</taxon>
        <taxon>rosids</taxon>
        <taxon>malvids</taxon>
        <taxon>Brassicales</taxon>
        <taxon>Brassicaceae</taxon>
        <taxon>Brassiceae</taxon>
        <taxon>Brassica</taxon>
    </lineage>
</organism>
<keyword evidence="2" id="KW-1185">Reference proteome</keyword>
<proteinExistence type="predicted"/>
<comment type="caution">
    <text evidence="1">The sequence shown here is derived from an EMBL/GenBank/DDBJ whole genome shotgun (WGS) entry which is preliminary data.</text>
</comment>